<sequence>MKKYLLMLLITATSLAQSKDVEVMRYEYQVEISNDKGKLIKSGIAILDIYNTESRFMDLKKYEYTQATPIEKPQPGTSPSINWIVLTKQNNIAFYETIGLDNSYSEEDKNTIKWTILPEIKQWNDYKVQEATANYGGREWTVWFTQEIPLQSGPYKFVNLPGFVVKAWDSENHFVFEFLTSKMTTTNWGILTDKKYVKYTREQTLKARKTTANKTYNQLFEERGISAGKEHTNRYNITIGKLQNPIERDF</sequence>
<dbReference type="RefSeq" id="WP_038987203.1">
    <property type="nucleotide sequence ID" value="NZ_JWJO01000043.1"/>
</dbReference>
<organism evidence="2 3">
    <name type="scientific">Myroides marinus</name>
    <dbReference type="NCBI Taxonomy" id="703342"/>
    <lineage>
        <taxon>Bacteria</taxon>
        <taxon>Pseudomonadati</taxon>
        <taxon>Bacteroidota</taxon>
        <taxon>Flavobacteriia</taxon>
        <taxon>Flavobacteriales</taxon>
        <taxon>Flavobacteriaceae</taxon>
        <taxon>Myroides</taxon>
    </lineage>
</organism>
<evidence type="ECO:0000313" key="3">
    <source>
        <dbReference type="Proteomes" id="UP000076630"/>
    </source>
</evidence>
<evidence type="ECO:0000313" key="2">
    <source>
        <dbReference type="EMBL" id="KZE82778.1"/>
    </source>
</evidence>
<dbReference type="NCBIfam" id="TIGR01200">
    <property type="entry name" value="GLPGLI"/>
    <property type="match status" value="1"/>
</dbReference>
<protein>
    <recommendedName>
        <fullName evidence="4">GLPGLI family protein</fullName>
    </recommendedName>
</protein>
<feature type="signal peptide" evidence="1">
    <location>
        <begin position="1"/>
        <end position="18"/>
    </location>
</feature>
<keyword evidence="3" id="KW-1185">Reference proteome</keyword>
<dbReference type="EMBL" id="LQNU01000043">
    <property type="protein sequence ID" value="KZE82778.1"/>
    <property type="molecule type" value="Genomic_DNA"/>
</dbReference>
<feature type="chain" id="PRO_5007848530" description="GLPGLI family protein" evidence="1">
    <location>
        <begin position="19"/>
        <end position="250"/>
    </location>
</feature>
<dbReference type="Pfam" id="PF09697">
    <property type="entry name" value="Porph_ging"/>
    <property type="match status" value="1"/>
</dbReference>
<dbReference type="OrthoDB" id="1440774at2"/>
<dbReference type="AlphaFoldDB" id="A0A164A0A0"/>
<comment type="caution">
    <text evidence="2">The sequence shown here is derived from an EMBL/GenBank/DDBJ whole genome shotgun (WGS) entry which is preliminary data.</text>
</comment>
<evidence type="ECO:0000256" key="1">
    <source>
        <dbReference type="SAM" id="SignalP"/>
    </source>
</evidence>
<reference evidence="2 3" key="1">
    <citation type="submission" date="2016-01" db="EMBL/GenBank/DDBJ databases">
        <title>Whole genome sequencing of Myroides marinus L41.</title>
        <authorList>
            <person name="Hong K.W."/>
        </authorList>
    </citation>
    <scope>NUCLEOTIDE SEQUENCE [LARGE SCALE GENOMIC DNA]</scope>
    <source>
        <strain evidence="2 3">L41</strain>
    </source>
</reference>
<dbReference type="Proteomes" id="UP000076630">
    <property type="component" value="Unassembled WGS sequence"/>
</dbReference>
<proteinExistence type="predicted"/>
<accession>A0A164A0A0</accession>
<keyword evidence="1" id="KW-0732">Signal</keyword>
<dbReference type="InterPro" id="IPR005901">
    <property type="entry name" value="GLPGLI"/>
</dbReference>
<name>A0A164A0A0_9FLAO</name>
<evidence type="ECO:0008006" key="4">
    <source>
        <dbReference type="Google" id="ProtNLM"/>
    </source>
</evidence>
<gene>
    <name evidence="2" type="ORF">AV926_06645</name>
</gene>